<protein>
    <submittedName>
        <fullName evidence="1">Putative ovule protein</fullName>
    </submittedName>
</protein>
<reference evidence="1" key="1">
    <citation type="submission" date="2015-12" db="EMBL/GenBank/DDBJ databases">
        <title>Gene expression during late stages of embryo sac development: a critical building block for successful pollen-pistil interactions.</title>
        <authorList>
            <person name="Liu Y."/>
            <person name="Joly V."/>
            <person name="Sabar M."/>
            <person name="Matton D.P."/>
        </authorList>
    </citation>
    <scope>NUCLEOTIDE SEQUENCE</scope>
</reference>
<organism evidence="1">
    <name type="scientific">Solanum chacoense</name>
    <name type="common">Chaco potato</name>
    <dbReference type="NCBI Taxonomy" id="4108"/>
    <lineage>
        <taxon>Eukaryota</taxon>
        <taxon>Viridiplantae</taxon>
        <taxon>Streptophyta</taxon>
        <taxon>Embryophyta</taxon>
        <taxon>Tracheophyta</taxon>
        <taxon>Spermatophyta</taxon>
        <taxon>Magnoliopsida</taxon>
        <taxon>eudicotyledons</taxon>
        <taxon>Gunneridae</taxon>
        <taxon>Pentapetalae</taxon>
        <taxon>asterids</taxon>
        <taxon>lamiids</taxon>
        <taxon>Solanales</taxon>
        <taxon>Solanaceae</taxon>
        <taxon>Solanoideae</taxon>
        <taxon>Solaneae</taxon>
        <taxon>Solanum</taxon>
    </lineage>
</organism>
<proteinExistence type="predicted"/>
<accession>A0A0V0HMC2</accession>
<dbReference type="AlphaFoldDB" id="A0A0V0HMC2"/>
<sequence length="68" mass="7852">MHTHTHIMYVETLYKLTYSRLSFCCLNKTTHCDFNVNLKPNSIVLFAPRLKIGQSLASLIENLLVISR</sequence>
<evidence type="ECO:0000313" key="1">
    <source>
        <dbReference type="EMBL" id="JAP21017.1"/>
    </source>
</evidence>
<dbReference type="EMBL" id="GEDG01018173">
    <property type="protein sequence ID" value="JAP21017.1"/>
    <property type="molecule type" value="Transcribed_RNA"/>
</dbReference>
<name>A0A0V0HMC2_SOLCH</name>